<dbReference type="AlphaFoldDB" id="K0SUQ3"/>
<evidence type="ECO:0000313" key="4">
    <source>
        <dbReference type="Proteomes" id="UP000266841"/>
    </source>
</evidence>
<organism evidence="3 4">
    <name type="scientific">Thalassiosira oceanica</name>
    <name type="common">Marine diatom</name>
    <dbReference type="NCBI Taxonomy" id="159749"/>
    <lineage>
        <taxon>Eukaryota</taxon>
        <taxon>Sar</taxon>
        <taxon>Stramenopiles</taxon>
        <taxon>Ochrophyta</taxon>
        <taxon>Bacillariophyta</taxon>
        <taxon>Coscinodiscophyceae</taxon>
        <taxon>Thalassiosirophycidae</taxon>
        <taxon>Thalassiosirales</taxon>
        <taxon>Thalassiosiraceae</taxon>
        <taxon>Thalassiosira</taxon>
    </lineage>
</organism>
<name>K0SUQ3_THAOC</name>
<dbReference type="OrthoDB" id="36142at2759"/>
<feature type="region of interest" description="Disordered" evidence="1">
    <location>
        <begin position="1"/>
        <end position="71"/>
    </location>
</feature>
<keyword evidence="4" id="KW-1185">Reference proteome</keyword>
<proteinExistence type="predicted"/>
<feature type="compositionally biased region" description="Low complexity" evidence="1">
    <location>
        <begin position="7"/>
        <end position="16"/>
    </location>
</feature>
<reference evidence="3 4" key="1">
    <citation type="journal article" date="2012" name="Genome Biol.">
        <title>Genome and low-iron response of an oceanic diatom adapted to chronic iron limitation.</title>
        <authorList>
            <person name="Lommer M."/>
            <person name="Specht M."/>
            <person name="Roy A.S."/>
            <person name="Kraemer L."/>
            <person name="Andreson R."/>
            <person name="Gutowska M.A."/>
            <person name="Wolf J."/>
            <person name="Bergner S.V."/>
            <person name="Schilhabel M.B."/>
            <person name="Klostermeier U.C."/>
            <person name="Beiko R.G."/>
            <person name="Rosenstiel P."/>
            <person name="Hippler M."/>
            <person name="Laroche J."/>
        </authorList>
    </citation>
    <scope>NUCLEOTIDE SEQUENCE [LARGE SCALE GENOMIC DNA]</scope>
    <source>
        <strain evidence="3 4">CCMP1005</strain>
    </source>
</reference>
<dbReference type="Proteomes" id="UP000266841">
    <property type="component" value="Unassembled WGS sequence"/>
</dbReference>
<feature type="transmembrane region" description="Helical" evidence="2">
    <location>
        <begin position="75"/>
        <end position="94"/>
    </location>
</feature>
<evidence type="ECO:0000313" key="3">
    <source>
        <dbReference type="EMBL" id="EJK70133.1"/>
    </source>
</evidence>
<evidence type="ECO:0000256" key="2">
    <source>
        <dbReference type="SAM" id="Phobius"/>
    </source>
</evidence>
<keyword evidence="2" id="KW-0812">Transmembrane</keyword>
<sequence>MGDEKSSSSSGAAPSGNDKAKTTDGDPSYDNAKSSKPRRRSSKAKGKGKENKNGGGGGNGVAKPRGAAPAPSDHLLPLPLVVIVLLCSGLFWMSSFRDVMATGKPVLDTVGKLWGQEDADLNLLVGLIENRSSLPQSQVWLRIETSSETPLRESLGDASLRRS</sequence>
<feature type="compositionally biased region" description="Basic residues" evidence="1">
    <location>
        <begin position="35"/>
        <end position="46"/>
    </location>
</feature>
<keyword evidence="2" id="KW-0472">Membrane</keyword>
<gene>
    <name evidence="3" type="ORF">THAOC_08534</name>
</gene>
<comment type="caution">
    <text evidence="3">The sequence shown here is derived from an EMBL/GenBank/DDBJ whole genome shotgun (WGS) entry which is preliminary data.</text>
</comment>
<protein>
    <submittedName>
        <fullName evidence="3">Uncharacterized protein</fullName>
    </submittedName>
</protein>
<accession>K0SUQ3</accession>
<keyword evidence="2" id="KW-1133">Transmembrane helix</keyword>
<evidence type="ECO:0000256" key="1">
    <source>
        <dbReference type="SAM" id="MobiDB-lite"/>
    </source>
</evidence>
<dbReference type="EMBL" id="AGNL01009004">
    <property type="protein sequence ID" value="EJK70133.1"/>
    <property type="molecule type" value="Genomic_DNA"/>
</dbReference>